<sequence>MKTGVTKDNVIYTGNRLEQPEVKLWLDSYDDLFSDFDPRPYSKRTLSDDFISQAKKVTREQSGQHFILQLLLPASLRERKQEEIIAQRLPLFFKRIYSQLKDERRRTKKKGFKLVAAGIVFMVLGGYISFSNPEGFHIHLLLIVFEPAGWFLFWSGLDLLLEFSEKTKPDLRFYSEMAQTKIIFGSY</sequence>
<dbReference type="EMBL" id="JBHULT010000013">
    <property type="protein sequence ID" value="MFD2519231.1"/>
    <property type="molecule type" value="Genomic_DNA"/>
</dbReference>
<evidence type="ECO:0000256" key="1">
    <source>
        <dbReference type="SAM" id="Phobius"/>
    </source>
</evidence>
<feature type="transmembrane region" description="Helical" evidence="1">
    <location>
        <begin position="111"/>
        <end position="130"/>
    </location>
</feature>
<accession>A0ABW5J2D0</accession>
<gene>
    <name evidence="2" type="ORF">ACFSTG_15080</name>
</gene>
<feature type="transmembrane region" description="Helical" evidence="1">
    <location>
        <begin position="136"/>
        <end position="161"/>
    </location>
</feature>
<name>A0ABW5J2D0_9FLAO</name>
<keyword evidence="1" id="KW-0472">Membrane</keyword>
<keyword evidence="3" id="KW-1185">Reference proteome</keyword>
<comment type="caution">
    <text evidence="2">The sequence shown here is derived from an EMBL/GenBank/DDBJ whole genome shotgun (WGS) entry which is preliminary data.</text>
</comment>
<dbReference type="Proteomes" id="UP001597468">
    <property type="component" value="Unassembled WGS sequence"/>
</dbReference>
<reference evidence="3" key="1">
    <citation type="journal article" date="2019" name="Int. J. Syst. Evol. Microbiol.">
        <title>The Global Catalogue of Microorganisms (GCM) 10K type strain sequencing project: providing services to taxonomists for standard genome sequencing and annotation.</title>
        <authorList>
            <consortium name="The Broad Institute Genomics Platform"/>
            <consortium name="The Broad Institute Genome Sequencing Center for Infectious Disease"/>
            <person name="Wu L."/>
            <person name="Ma J."/>
        </authorList>
    </citation>
    <scope>NUCLEOTIDE SEQUENCE [LARGE SCALE GENOMIC DNA]</scope>
    <source>
        <strain evidence="3">KCTC 42585</strain>
    </source>
</reference>
<evidence type="ECO:0000313" key="3">
    <source>
        <dbReference type="Proteomes" id="UP001597468"/>
    </source>
</evidence>
<keyword evidence="1" id="KW-1133">Transmembrane helix</keyword>
<proteinExistence type="predicted"/>
<keyword evidence="1" id="KW-0812">Transmembrane</keyword>
<evidence type="ECO:0000313" key="2">
    <source>
        <dbReference type="EMBL" id="MFD2519231.1"/>
    </source>
</evidence>
<organism evidence="2 3">
    <name type="scientific">Salinimicrobium flavum</name>
    <dbReference type="NCBI Taxonomy" id="1737065"/>
    <lineage>
        <taxon>Bacteria</taxon>
        <taxon>Pseudomonadati</taxon>
        <taxon>Bacteroidota</taxon>
        <taxon>Flavobacteriia</taxon>
        <taxon>Flavobacteriales</taxon>
        <taxon>Flavobacteriaceae</taxon>
        <taxon>Salinimicrobium</taxon>
    </lineage>
</organism>
<dbReference type="RefSeq" id="WP_380755120.1">
    <property type="nucleotide sequence ID" value="NZ_JBHULT010000013.1"/>
</dbReference>
<protein>
    <submittedName>
        <fullName evidence="2">Uncharacterized protein</fullName>
    </submittedName>
</protein>